<keyword evidence="2" id="KW-1185">Reference proteome</keyword>
<reference evidence="1 2" key="1">
    <citation type="submission" date="2018-05" db="EMBL/GenBank/DDBJ databases">
        <authorList>
            <person name="Zhang Y.-J."/>
        </authorList>
    </citation>
    <scope>NUCLEOTIDE SEQUENCE [LARGE SCALE GENOMIC DNA]</scope>
    <source>
        <strain evidence="1 2">CY04</strain>
    </source>
</reference>
<proteinExistence type="predicted"/>
<evidence type="ECO:0008006" key="3">
    <source>
        <dbReference type="Google" id="ProtNLM"/>
    </source>
</evidence>
<evidence type="ECO:0000313" key="2">
    <source>
        <dbReference type="Proteomes" id="UP001429564"/>
    </source>
</evidence>
<comment type="caution">
    <text evidence="1">The sequence shown here is derived from an EMBL/GenBank/DDBJ whole genome shotgun (WGS) entry which is preliminary data.</text>
</comment>
<dbReference type="Proteomes" id="UP001429564">
    <property type="component" value="Unassembled WGS sequence"/>
</dbReference>
<accession>A0ABX0W816</accession>
<dbReference type="EMBL" id="QHLQ01000011">
    <property type="protein sequence ID" value="NIZ61747.1"/>
    <property type="molecule type" value="Genomic_DNA"/>
</dbReference>
<name>A0ABX0W816_9RHOB</name>
<protein>
    <recommendedName>
        <fullName evidence="3">DUF1127 domain-containing protein</fullName>
    </recommendedName>
</protein>
<sequence>MTRLESTAPFADLNTSLAQIISDFGKWQVLSALLRHLMVRKNPVTMLSPPISDHMRKDIGMPPNVERPRLPLHF</sequence>
<gene>
    <name evidence="1" type="ORF">DL239_12275</name>
</gene>
<evidence type="ECO:0000313" key="1">
    <source>
        <dbReference type="EMBL" id="NIZ61747.1"/>
    </source>
</evidence>
<organism evidence="1 2">
    <name type="scientific">Parasedimentitalea denitrificans</name>
    <dbReference type="NCBI Taxonomy" id="2211118"/>
    <lineage>
        <taxon>Bacteria</taxon>
        <taxon>Pseudomonadati</taxon>
        <taxon>Pseudomonadota</taxon>
        <taxon>Alphaproteobacteria</taxon>
        <taxon>Rhodobacterales</taxon>
        <taxon>Paracoccaceae</taxon>
        <taxon>Parasedimentitalea</taxon>
    </lineage>
</organism>
<dbReference type="RefSeq" id="WP_167684382.1">
    <property type="nucleotide sequence ID" value="NZ_QHLQ01000011.1"/>
</dbReference>